<name>A0A4R3KVD3_9SPHI</name>
<dbReference type="OrthoDB" id="1121914at2"/>
<proteinExistence type="predicted"/>
<feature type="transmembrane region" description="Helical" evidence="1">
    <location>
        <begin position="99"/>
        <end position="126"/>
    </location>
</feature>
<keyword evidence="3" id="KW-1185">Reference proteome</keyword>
<evidence type="ECO:0000313" key="2">
    <source>
        <dbReference type="EMBL" id="TCS88884.1"/>
    </source>
</evidence>
<keyword evidence="1" id="KW-1133">Transmembrane helix</keyword>
<keyword evidence="1" id="KW-0812">Transmembrane</keyword>
<protein>
    <submittedName>
        <fullName evidence="2">Uncharacterized protein</fullName>
    </submittedName>
</protein>
<dbReference type="Proteomes" id="UP000295807">
    <property type="component" value="Unassembled WGS sequence"/>
</dbReference>
<evidence type="ECO:0000256" key="1">
    <source>
        <dbReference type="SAM" id="Phobius"/>
    </source>
</evidence>
<comment type="caution">
    <text evidence="2">The sequence shown here is derived from an EMBL/GenBank/DDBJ whole genome shotgun (WGS) entry which is preliminary data.</text>
</comment>
<accession>A0A4R3KVD3</accession>
<dbReference type="RefSeq" id="WP_132127998.1">
    <property type="nucleotide sequence ID" value="NZ_CP042432.1"/>
</dbReference>
<dbReference type="AlphaFoldDB" id="A0A4R3KVD3"/>
<sequence length="151" mass="16479">MNSKIKTLQIIHLSMILGQVFFALIAFFLNKDRAASATEENQLFLYIVPLVAVIGVIAGSFLFRKRMAVLSPTASPAEKHALYQGACIMRYAFLQGPSLFAIAIYLMTGNLVFLLFSGLLILYLIYLRPSDKTIAEALGLTAGEIAEDSAG</sequence>
<gene>
    <name evidence="2" type="ORF">EDD80_10274</name>
</gene>
<evidence type="ECO:0000313" key="3">
    <source>
        <dbReference type="Proteomes" id="UP000295807"/>
    </source>
</evidence>
<keyword evidence="1" id="KW-0472">Membrane</keyword>
<feature type="transmembrane region" description="Helical" evidence="1">
    <location>
        <begin position="12"/>
        <end position="31"/>
    </location>
</feature>
<reference evidence="2 3" key="1">
    <citation type="submission" date="2019-03" db="EMBL/GenBank/DDBJ databases">
        <title>Genomic Encyclopedia of Type Strains, Phase IV (KMG-IV): sequencing the most valuable type-strain genomes for metagenomic binning, comparative biology and taxonomic classification.</title>
        <authorList>
            <person name="Goeker M."/>
        </authorList>
    </citation>
    <scope>NUCLEOTIDE SEQUENCE [LARGE SCALE GENOMIC DNA]</scope>
    <source>
        <strain evidence="2 3">DSM 21100</strain>
    </source>
</reference>
<organism evidence="2 3">
    <name type="scientific">Anseongella ginsenosidimutans</name>
    <dbReference type="NCBI Taxonomy" id="496056"/>
    <lineage>
        <taxon>Bacteria</taxon>
        <taxon>Pseudomonadati</taxon>
        <taxon>Bacteroidota</taxon>
        <taxon>Sphingobacteriia</taxon>
        <taxon>Sphingobacteriales</taxon>
        <taxon>Sphingobacteriaceae</taxon>
        <taxon>Anseongella</taxon>
    </lineage>
</organism>
<dbReference type="EMBL" id="SMAD01000002">
    <property type="protein sequence ID" value="TCS88884.1"/>
    <property type="molecule type" value="Genomic_DNA"/>
</dbReference>
<feature type="transmembrane region" description="Helical" evidence="1">
    <location>
        <begin position="43"/>
        <end position="63"/>
    </location>
</feature>